<organism evidence="1 2">
    <name type="scientific">Deinococcus koreensis</name>
    <dbReference type="NCBI Taxonomy" id="2054903"/>
    <lineage>
        <taxon>Bacteria</taxon>
        <taxon>Thermotogati</taxon>
        <taxon>Deinococcota</taxon>
        <taxon>Deinococci</taxon>
        <taxon>Deinococcales</taxon>
        <taxon>Deinococcaceae</taxon>
        <taxon>Deinococcus</taxon>
    </lineage>
</organism>
<dbReference type="PANTHER" id="PTHR46773:SF5">
    <property type="entry name" value="OS04G0487100 PROTEIN"/>
    <property type="match status" value="1"/>
</dbReference>
<dbReference type="PANTHER" id="PTHR46773">
    <property type="match status" value="1"/>
</dbReference>
<dbReference type="AlphaFoldDB" id="A0A2K3V1X9"/>
<dbReference type="Pfam" id="PF24681">
    <property type="entry name" value="Kelch_KLHDC2_KLHL20_DRC7"/>
    <property type="match status" value="1"/>
</dbReference>
<evidence type="ECO:0008006" key="3">
    <source>
        <dbReference type="Google" id="ProtNLM"/>
    </source>
</evidence>
<keyword evidence="2" id="KW-1185">Reference proteome</keyword>
<dbReference type="SUPFAM" id="SSF117281">
    <property type="entry name" value="Kelch motif"/>
    <property type="match status" value="1"/>
</dbReference>
<evidence type="ECO:0000313" key="2">
    <source>
        <dbReference type="Proteomes" id="UP000236379"/>
    </source>
</evidence>
<evidence type="ECO:0000313" key="1">
    <source>
        <dbReference type="EMBL" id="PNY82786.1"/>
    </source>
</evidence>
<accession>A0A2K3V1X9</accession>
<dbReference type="Proteomes" id="UP000236379">
    <property type="component" value="Unassembled WGS sequence"/>
</dbReference>
<name>A0A2K3V1X9_9DEIO</name>
<dbReference type="EMBL" id="PPPD01000001">
    <property type="protein sequence ID" value="PNY82786.1"/>
    <property type="molecule type" value="Genomic_DNA"/>
</dbReference>
<protein>
    <recommendedName>
        <fullName evidence="3">Galactose oxidase</fullName>
    </recommendedName>
</protein>
<proteinExistence type="predicted"/>
<dbReference type="InterPro" id="IPR015915">
    <property type="entry name" value="Kelch-typ_b-propeller"/>
</dbReference>
<gene>
    <name evidence="1" type="ORF">CVO96_00815</name>
</gene>
<dbReference type="SMART" id="SM00612">
    <property type="entry name" value="Kelch"/>
    <property type="match status" value="4"/>
</dbReference>
<reference evidence="1 2" key="1">
    <citation type="submission" date="2018-01" db="EMBL/GenBank/DDBJ databases">
        <title>Deinococcus koreensis sp. nov., a radiation-resistant bacterium isolated from river water.</title>
        <authorList>
            <person name="Choi A."/>
        </authorList>
    </citation>
    <scope>NUCLEOTIDE SEQUENCE [LARGE SCALE GENOMIC DNA]</scope>
    <source>
        <strain evidence="1 2">SJW1-2</strain>
    </source>
</reference>
<dbReference type="Gene3D" id="2.120.10.80">
    <property type="entry name" value="Kelch-type beta propeller"/>
    <property type="match status" value="2"/>
</dbReference>
<dbReference type="InterPro" id="IPR006652">
    <property type="entry name" value="Kelch_1"/>
</dbReference>
<dbReference type="InterPro" id="IPR053256">
    <property type="entry name" value="Kelch_repeat-containing"/>
</dbReference>
<sequence length="360" mass="38088">MNRPLVRNFTTRVQDGRLDLDFIRRVENAKLSALEILPVGTGGTVPPPPAPAPLAWTPRAAAPSTLYEGQGAALGARLYVFGGYDRNLNGRPIATRAARTYDPATDRWAALPDVPEFLTHAGVAVDGTALYLAGGFLGDHPGPHTDHVWKFDTSANTWTAMAPLPGGRAGGALVRLGRDLHYFGGTQRSGGRYLQDFGDHWTLNLDSPAGWRPAAPLPNPRNHLGGVELGGRLYAIGGQHLGNEASGNQTDVHVYTPATDSWRAVSPLPLPLGHITSSTLVWRGRIVVVGGVTQGSGNGGIEGRELETVLSYDPATDRWTVLTPLPGPRQSSVADTIGDALVVTTGSTSAGPTNTTWIGR</sequence>
<comment type="caution">
    <text evidence="1">The sequence shown here is derived from an EMBL/GenBank/DDBJ whole genome shotgun (WGS) entry which is preliminary data.</text>
</comment>